<dbReference type="Proteomes" id="UP000275267">
    <property type="component" value="Unassembled WGS sequence"/>
</dbReference>
<evidence type="ECO:0000313" key="2">
    <source>
        <dbReference type="EMBL" id="RLM54689.1"/>
    </source>
</evidence>
<dbReference type="Pfam" id="PF07762">
    <property type="entry name" value="DUF1618"/>
    <property type="match status" value="1"/>
</dbReference>
<dbReference type="InterPro" id="IPR011676">
    <property type="entry name" value="DUF1618"/>
</dbReference>
<accession>A0A3L6PCP9</accession>
<dbReference type="AlphaFoldDB" id="A0A3L6PCP9"/>
<organism evidence="2 3">
    <name type="scientific">Panicum miliaceum</name>
    <name type="common">Proso millet</name>
    <name type="synonym">Broomcorn millet</name>
    <dbReference type="NCBI Taxonomy" id="4540"/>
    <lineage>
        <taxon>Eukaryota</taxon>
        <taxon>Viridiplantae</taxon>
        <taxon>Streptophyta</taxon>
        <taxon>Embryophyta</taxon>
        <taxon>Tracheophyta</taxon>
        <taxon>Spermatophyta</taxon>
        <taxon>Magnoliopsida</taxon>
        <taxon>Liliopsida</taxon>
        <taxon>Poales</taxon>
        <taxon>Poaceae</taxon>
        <taxon>PACMAD clade</taxon>
        <taxon>Panicoideae</taxon>
        <taxon>Panicodae</taxon>
        <taxon>Paniceae</taxon>
        <taxon>Panicinae</taxon>
        <taxon>Panicum</taxon>
        <taxon>Panicum sect. Panicum</taxon>
    </lineage>
</organism>
<dbReference type="EMBL" id="PQIB02000018">
    <property type="protein sequence ID" value="RLM54689.1"/>
    <property type="molecule type" value="Genomic_DNA"/>
</dbReference>
<proteinExistence type="predicted"/>
<gene>
    <name evidence="2" type="ORF">C2845_PM10G21560</name>
</gene>
<keyword evidence="3" id="KW-1185">Reference proteome</keyword>
<reference evidence="3" key="1">
    <citation type="journal article" date="2019" name="Nat. Commun.">
        <title>The genome of broomcorn millet.</title>
        <authorList>
            <person name="Zou C."/>
            <person name="Miki D."/>
            <person name="Li D."/>
            <person name="Tang Q."/>
            <person name="Xiao L."/>
            <person name="Rajput S."/>
            <person name="Deng P."/>
            <person name="Jia W."/>
            <person name="Huang R."/>
            <person name="Zhang M."/>
            <person name="Sun Y."/>
            <person name="Hu J."/>
            <person name="Fu X."/>
            <person name="Schnable P.S."/>
            <person name="Li F."/>
            <person name="Zhang H."/>
            <person name="Feng B."/>
            <person name="Zhu X."/>
            <person name="Liu R."/>
            <person name="Schnable J.C."/>
            <person name="Zhu J.-K."/>
            <person name="Zhang H."/>
        </authorList>
    </citation>
    <scope>NUCLEOTIDE SEQUENCE [LARGE SCALE GENOMIC DNA]</scope>
</reference>
<comment type="caution">
    <text evidence="2">The sequence shown here is derived from an EMBL/GenBank/DDBJ whole genome shotgun (WGS) entry which is preliminary data.</text>
</comment>
<sequence>MGWVDLGRGIPFCDVLSQDHTVLLCYVSLPAPLNPDRKPQGGLRNSRDIAVINGCIKYVEFDRAV</sequence>
<dbReference type="PANTHER" id="PTHR33074">
    <property type="entry name" value="EXPRESSED PROTEIN-RELATED"/>
    <property type="match status" value="1"/>
</dbReference>
<protein>
    <recommendedName>
        <fullName evidence="1">DUF1618 domain-containing protein</fullName>
    </recommendedName>
</protein>
<evidence type="ECO:0000313" key="3">
    <source>
        <dbReference type="Proteomes" id="UP000275267"/>
    </source>
</evidence>
<dbReference type="OrthoDB" id="671755at2759"/>
<name>A0A3L6PCP9_PANMI</name>
<feature type="domain" description="DUF1618" evidence="1">
    <location>
        <begin position="3"/>
        <end position="63"/>
    </location>
</feature>
<evidence type="ECO:0000259" key="1">
    <source>
        <dbReference type="Pfam" id="PF07762"/>
    </source>
</evidence>